<reference evidence="1" key="1">
    <citation type="journal article" date="2016" name="Sci. Rep.">
        <title>Molecular characterization of firefly nuptial gifts: a multi-omics approach sheds light on postcopulatory sexual selection.</title>
        <authorList>
            <person name="Al-Wathiqui N."/>
            <person name="Fallon T.R."/>
            <person name="South A."/>
            <person name="Weng J.K."/>
            <person name="Lewis S.M."/>
        </authorList>
    </citation>
    <scope>NUCLEOTIDE SEQUENCE</scope>
</reference>
<proteinExistence type="predicted"/>
<protein>
    <submittedName>
        <fullName evidence="1">Uncharacterized protein</fullName>
    </submittedName>
</protein>
<name>A0A1Y1K2P1_PHOPY</name>
<accession>A0A1Y1K2P1</accession>
<evidence type="ECO:0000313" key="1">
    <source>
        <dbReference type="EMBL" id="JAV53127.1"/>
    </source>
</evidence>
<dbReference type="EMBL" id="GEZM01099899">
    <property type="protein sequence ID" value="JAV53127.1"/>
    <property type="molecule type" value="Transcribed_RNA"/>
</dbReference>
<organism evidence="1">
    <name type="scientific">Photinus pyralis</name>
    <name type="common">Common eastern firefly</name>
    <name type="synonym">Lampyris pyralis</name>
    <dbReference type="NCBI Taxonomy" id="7054"/>
    <lineage>
        <taxon>Eukaryota</taxon>
        <taxon>Metazoa</taxon>
        <taxon>Ecdysozoa</taxon>
        <taxon>Arthropoda</taxon>
        <taxon>Hexapoda</taxon>
        <taxon>Insecta</taxon>
        <taxon>Pterygota</taxon>
        <taxon>Neoptera</taxon>
        <taxon>Endopterygota</taxon>
        <taxon>Coleoptera</taxon>
        <taxon>Polyphaga</taxon>
        <taxon>Elateriformia</taxon>
        <taxon>Elateroidea</taxon>
        <taxon>Lampyridae</taxon>
        <taxon>Lampyrinae</taxon>
        <taxon>Photinus</taxon>
    </lineage>
</organism>
<sequence>MPPVYEFLCPWSVSHFCTPSCLPVLSLYDRGDRDICSSISFAKEILAKLPETGDIWQIRSPGGRSKKIREKFVRWLPTVFAMAMYTAYTLAKINECLRKQLCGGTYNPSSYANFTLQQHGNKIDTATFKDCYRNGYSSKC</sequence>
<dbReference type="AlphaFoldDB" id="A0A1Y1K2P1"/>